<dbReference type="GO" id="GO:0005975">
    <property type="term" value="P:carbohydrate metabolic process"/>
    <property type="evidence" value="ECO:0007669"/>
    <property type="project" value="InterPro"/>
</dbReference>
<sequence>MRTNLLQLRHGALRAQLAPGIGGSIARFYSELEGGRRWHWLRPAKDSALRARDARAMASFPLLPFSNRLREGRATYGGRHIALQPHHSTSPHALHGLGWQMPWQSKRIGPAHARMTLSHEGADGWPWPFLATQEIRLDDQGLLIDLSIRNLGTTPMPVGLGHHPYLPRRRGTRLAADLAGMWATDAECLPTQLERPPLLNQLAQGRTVQGLRLDNNFCGWQGVARVDWPASGFHRHAALTLRALAPLTLLALYMPPQSPWFCVEPVSNCTDWLNLQGYPPETTGGSVLASGATLQTSLRLETSIR</sequence>
<evidence type="ECO:0000313" key="1">
    <source>
        <dbReference type="EMBL" id="MYN05434.1"/>
    </source>
</evidence>
<name>A0A6N9HPN0_9BURK</name>
<keyword evidence="2" id="KW-1185">Reference proteome</keyword>
<dbReference type="CDD" id="cd09021">
    <property type="entry name" value="Aldose_epim_Ec_YphB"/>
    <property type="match status" value="1"/>
</dbReference>
<dbReference type="InterPro" id="IPR011013">
    <property type="entry name" value="Gal_mutarotase_sf_dom"/>
</dbReference>
<proteinExistence type="predicted"/>
<evidence type="ECO:0000313" key="2">
    <source>
        <dbReference type="Proteomes" id="UP000448575"/>
    </source>
</evidence>
<dbReference type="GO" id="GO:0030246">
    <property type="term" value="F:carbohydrate binding"/>
    <property type="evidence" value="ECO:0007669"/>
    <property type="project" value="InterPro"/>
</dbReference>
<gene>
    <name evidence="1" type="ORF">GTP41_25395</name>
</gene>
<organism evidence="1 2">
    <name type="scientific">Pseudoduganella guangdongensis</name>
    <dbReference type="NCBI Taxonomy" id="2692179"/>
    <lineage>
        <taxon>Bacteria</taxon>
        <taxon>Pseudomonadati</taxon>
        <taxon>Pseudomonadota</taxon>
        <taxon>Betaproteobacteria</taxon>
        <taxon>Burkholderiales</taxon>
        <taxon>Oxalobacteraceae</taxon>
        <taxon>Telluria group</taxon>
        <taxon>Pseudoduganella</taxon>
    </lineage>
</organism>
<comment type="caution">
    <text evidence="1">The sequence shown here is derived from an EMBL/GenBank/DDBJ whole genome shotgun (WGS) entry which is preliminary data.</text>
</comment>
<reference evidence="1 2" key="1">
    <citation type="submission" date="2019-12" db="EMBL/GenBank/DDBJ databases">
        <title>Novel species isolated from a subtropical stream in China.</title>
        <authorList>
            <person name="Lu H."/>
        </authorList>
    </citation>
    <scope>NUCLEOTIDE SEQUENCE [LARGE SCALE GENOMIC DNA]</scope>
    <source>
        <strain evidence="1 2">DS3</strain>
    </source>
</reference>
<accession>A0A6N9HPN0</accession>
<dbReference type="Proteomes" id="UP000448575">
    <property type="component" value="Unassembled WGS sequence"/>
</dbReference>
<dbReference type="EMBL" id="WWCJ01000029">
    <property type="protein sequence ID" value="MYN05434.1"/>
    <property type="molecule type" value="Genomic_DNA"/>
</dbReference>
<dbReference type="InterPro" id="IPR008183">
    <property type="entry name" value="Aldose_1/G6P_1-epimerase"/>
</dbReference>
<dbReference type="InterPro" id="IPR014718">
    <property type="entry name" value="GH-type_carb-bd"/>
</dbReference>
<dbReference type="Gene3D" id="2.70.98.10">
    <property type="match status" value="1"/>
</dbReference>
<dbReference type="RefSeq" id="WP_161028380.1">
    <property type="nucleotide sequence ID" value="NZ_WWCJ01000029.1"/>
</dbReference>
<dbReference type="Pfam" id="PF01263">
    <property type="entry name" value="Aldose_epim"/>
    <property type="match status" value="1"/>
</dbReference>
<dbReference type="SUPFAM" id="SSF74650">
    <property type="entry name" value="Galactose mutarotase-like"/>
    <property type="match status" value="1"/>
</dbReference>
<dbReference type="AlphaFoldDB" id="A0A6N9HPN0"/>
<dbReference type="GO" id="GO:0016853">
    <property type="term" value="F:isomerase activity"/>
    <property type="evidence" value="ECO:0007669"/>
    <property type="project" value="InterPro"/>
</dbReference>
<protein>
    <submittedName>
        <fullName evidence="1">Aldose 1-epimerase</fullName>
    </submittedName>
</protein>